<feature type="non-terminal residue" evidence="2">
    <location>
        <position position="1"/>
    </location>
</feature>
<dbReference type="EMBL" id="KQ976423">
    <property type="protein sequence ID" value="KYM88797.1"/>
    <property type="molecule type" value="Genomic_DNA"/>
</dbReference>
<protein>
    <submittedName>
        <fullName evidence="2">Uncharacterized protein</fullName>
    </submittedName>
</protein>
<sequence>KYDKSCINYYFDRVIERECDILADEREENSSEVRIVPVNAYKIFGKCKLEMRLHSAPEASDGKSRSELESIKQPVNKIAHSECTMCDTISSFSRQDGQANNKYKAITLALCSSCLGPRCTRERLNRRQSYRRGREPTEETQRCRNNRGIEREEKKTILRGAVRSLQEDAPSPPSKTNSYFKAEPSMVYSSTKRDASSEIKVKYAGSLLKAVLEEERGYKARDKRSRSFVIRRRPLSHIAIID</sequence>
<proteinExistence type="predicted"/>
<dbReference type="Proteomes" id="UP000078540">
    <property type="component" value="Unassembled WGS sequence"/>
</dbReference>
<reference evidence="2 3" key="1">
    <citation type="submission" date="2015-09" db="EMBL/GenBank/DDBJ databases">
        <title>Atta colombica WGS genome.</title>
        <authorList>
            <person name="Nygaard S."/>
            <person name="Hu H."/>
            <person name="Boomsma J."/>
            <person name="Zhang G."/>
        </authorList>
    </citation>
    <scope>NUCLEOTIDE SEQUENCE [LARGE SCALE GENOMIC DNA]</scope>
    <source>
        <strain evidence="2">Treedump-2</strain>
        <tissue evidence="2">Whole body</tissue>
    </source>
</reference>
<evidence type="ECO:0000313" key="3">
    <source>
        <dbReference type="Proteomes" id="UP000078540"/>
    </source>
</evidence>
<accession>A0A195BS14</accession>
<dbReference type="AlphaFoldDB" id="A0A195BS14"/>
<evidence type="ECO:0000313" key="2">
    <source>
        <dbReference type="EMBL" id="KYM88797.1"/>
    </source>
</evidence>
<evidence type="ECO:0000256" key="1">
    <source>
        <dbReference type="SAM" id="MobiDB-lite"/>
    </source>
</evidence>
<name>A0A195BS14_9HYME</name>
<keyword evidence="3" id="KW-1185">Reference proteome</keyword>
<feature type="region of interest" description="Disordered" evidence="1">
    <location>
        <begin position="130"/>
        <end position="150"/>
    </location>
</feature>
<gene>
    <name evidence="2" type="ORF">ALC53_02562</name>
</gene>
<organism evidence="2 3">
    <name type="scientific">Atta colombica</name>
    <dbReference type="NCBI Taxonomy" id="520822"/>
    <lineage>
        <taxon>Eukaryota</taxon>
        <taxon>Metazoa</taxon>
        <taxon>Ecdysozoa</taxon>
        <taxon>Arthropoda</taxon>
        <taxon>Hexapoda</taxon>
        <taxon>Insecta</taxon>
        <taxon>Pterygota</taxon>
        <taxon>Neoptera</taxon>
        <taxon>Endopterygota</taxon>
        <taxon>Hymenoptera</taxon>
        <taxon>Apocrita</taxon>
        <taxon>Aculeata</taxon>
        <taxon>Formicoidea</taxon>
        <taxon>Formicidae</taxon>
        <taxon>Myrmicinae</taxon>
        <taxon>Atta</taxon>
    </lineage>
</organism>
<feature type="compositionally biased region" description="Basic and acidic residues" evidence="1">
    <location>
        <begin position="132"/>
        <end position="150"/>
    </location>
</feature>